<keyword evidence="1" id="KW-0812">Transmembrane</keyword>
<keyword evidence="3" id="KW-1185">Reference proteome</keyword>
<dbReference type="RefSeq" id="WP_425584844.1">
    <property type="nucleotide sequence ID" value="NZ_BAAASJ010000027.1"/>
</dbReference>
<sequence>MLVPLPTGLIAFVLSAWGHLLTARLWLCPPGRLSWRLMAFLAEAHERGVLRQAGAVYQFRHARLQERLASARGETQER</sequence>
<reference evidence="3" key="1">
    <citation type="journal article" date="2019" name="Int. J. Syst. Evol. Microbiol.">
        <title>The Global Catalogue of Microorganisms (GCM) 10K type strain sequencing project: providing services to taxonomists for standard genome sequencing and annotation.</title>
        <authorList>
            <consortium name="The Broad Institute Genomics Platform"/>
            <consortium name="The Broad Institute Genome Sequencing Center for Infectious Disease"/>
            <person name="Wu L."/>
            <person name="Ma J."/>
        </authorList>
    </citation>
    <scope>NUCLEOTIDE SEQUENCE [LARGE SCALE GENOMIC DNA]</scope>
    <source>
        <strain evidence="3">JCM 4524</strain>
    </source>
</reference>
<evidence type="ECO:0000256" key="1">
    <source>
        <dbReference type="SAM" id="Phobius"/>
    </source>
</evidence>
<name>A0ABP6D0I0_9ACTN</name>
<feature type="transmembrane region" description="Helical" evidence="1">
    <location>
        <begin position="6"/>
        <end position="27"/>
    </location>
</feature>
<keyword evidence="1" id="KW-0472">Membrane</keyword>
<accession>A0ABP6D0I0</accession>
<protein>
    <submittedName>
        <fullName evidence="2">Uncharacterized protein</fullName>
    </submittedName>
</protein>
<proteinExistence type="predicted"/>
<comment type="caution">
    <text evidence="2">The sequence shown here is derived from an EMBL/GenBank/DDBJ whole genome shotgun (WGS) entry which is preliminary data.</text>
</comment>
<evidence type="ECO:0000313" key="2">
    <source>
        <dbReference type="EMBL" id="GAA2632678.1"/>
    </source>
</evidence>
<evidence type="ECO:0000313" key="3">
    <source>
        <dbReference type="Proteomes" id="UP001500151"/>
    </source>
</evidence>
<dbReference type="Proteomes" id="UP001500151">
    <property type="component" value="Unassembled WGS sequence"/>
</dbReference>
<organism evidence="2 3">
    <name type="scientific">Streptomyces vastus</name>
    <dbReference type="NCBI Taxonomy" id="285451"/>
    <lineage>
        <taxon>Bacteria</taxon>
        <taxon>Bacillati</taxon>
        <taxon>Actinomycetota</taxon>
        <taxon>Actinomycetes</taxon>
        <taxon>Kitasatosporales</taxon>
        <taxon>Streptomycetaceae</taxon>
        <taxon>Streptomyces</taxon>
    </lineage>
</organism>
<dbReference type="EMBL" id="BAAASJ010000027">
    <property type="protein sequence ID" value="GAA2632678.1"/>
    <property type="molecule type" value="Genomic_DNA"/>
</dbReference>
<gene>
    <name evidence="2" type="ORF">GCM10010307_26320</name>
</gene>
<keyword evidence="1" id="KW-1133">Transmembrane helix</keyword>